<comment type="caution">
    <text evidence="1">The sequence shown here is derived from an EMBL/GenBank/DDBJ whole genome shotgun (WGS) entry which is preliminary data.</text>
</comment>
<protein>
    <submittedName>
        <fullName evidence="1">Unnamed protein product</fullName>
    </submittedName>
</protein>
<accession>A0ACB5SXI3</accession>
<reference evidence="1" key="1">
    <citation type="submission" date="2023-04" db="EMBL/GenBank/DDBJ databases">
        <title>Ambrosiozyma monospora NBRC 10751.</title>
        <authorList>
            <person name="Ichikawa N."/>
            <person name="Sato H."/>
            <person name="Tonouchi N."/>
        </authorList>
    </citation>
    <scope>NUCLEOTIDE SEQUENCE</scope>
    <source>
        <strain evidence="1">NBRC 10751</strain>
    </source>
</reference>
<name>A0ACB5SXI3_AMBMO</name>
<dbReference type="EMBL" id="BSXS01001395">
    <property type="protein sequence ID" value="GME76059.1"/>
    <property type="molecule type" value="Genomic_DNA"/>
</dbReference>
<dbReference type="Proteomes" id="UP001165064">
    <property type="component" value="Unassembled WGS sequence"/>
</dbReference>
<keyword evidence="2" id="KW-1185">Reference proteome</keyword>
<sequence length="70" mass="8206">MFEDHRFAIDPTNSEYKKTDVMDTILRESQAKLGNTKKNKKRHHDKVDESTDNDNLGSLVKKIKKKSKHH</sequence>
<proteinExistence type="predicted"/>
<organism evidence="1 2">
    <name type="scientific">Ambrosiozyma monospora</name>
    <name type="common">Yeast</name>
    <name type="synonym">Endomycopsis monosporus</name>
    <dbReference type="NCBI Taxonomy" id="43982"/>
    <lineage>
        <taxon>Eukaryota</taxon>
        <taxon>Fungi</taxon>
        <taxon>Dikarya</taxon>
        <taxon>Ascomycota</taxon>
        <taxon>Saccharomycotina</taxon>
        <taxon>Pichiomycetes</taxon>
        <taxon>Pichiales</taxon>
        <taxon>Pichiaceae</taxon>
        <taxon>Ambrosiozyma</taxon>
    </lineage>
</organism>
<evidence type="ECO:0000313" key="1">
    <source>
        <dbReference type="EMBL" id="GME76059.1"/>
    </source>
</evidence>
<evidence type="ECO:0000313" key="2">
    <source>
        <dbReference type="Proteomes" id="UP001165064"/>
    </source>
</evidence>
<gene>
    <name evidence="1" type="ORF">Amon02_000242800</name>
</gene>